<evidence type="ECO:0000256" key="17">
    <source>
        <dbReference type="ARBA" id="ARBA00047614"/>
    </source>
</evidence>
<keyword evidence="12 25" id="KW-0460">Magnesium</keyword>
<dbReference type="UniPathway" id="UPA00219"/>
<comment type="cofactor">
    <cofactor evidence="25">
        <name>Mg(2+)</name>
        <dbReference type="ChEBI" id="CHEBI:18420"/>
    </cofactor>
    <cofactor evidence="25">
        <name>Mn(2+)</name>
        <dbReference type="ChEBI" id="CHEBI:29035"/>
    </cofactor>
    <text evidence="25">Binds 2 magnesium or manganese ions per subunit.</text>
</comment>
<comment type="function">
    <text evidence="2 22">Cell wall formation.</text>
</comment>
<dbReference type="FunFam" id="3.30.470.20:FF:000008">
    <property type="entry name" value="D-alanine--D-alanine ligase"/>
    <property type="match status" value="1"/>
</dbReference>
<gene>
    <name evidence="22" type="primary">ddl</name>
    <name evidence="28" type="ORF">FB460_2587</name>
</gene>
<comment type="pathway">
    <text evidence="4 22">Cell wall biogenesis; peptidoglycan biosynthesis.</text>
</comment>
<comment type="caution">
    <text evidence="28">The sequence shown here is derived from an EMBL/GenBank/DDBJ whole genome shotgun (WGS) entry which is preliminary data.</text>
</comment>
<evidence type="ECO:0000256" key="22">
    <source>
        <dbReference type="HAMAP-Rule" id="MF_00047"/>
    </source>
</evidence>
<evidence type="ECO:0000256" key="15">
    <source>
        <dbReference type="ARBA" id="ARBA00023211"/>
    </source>
</evidence>
<evidence type="ECO:0000256" key="23">
    <source>
        <dbReference type="PIRSR" id="PIRSR039102-1"/>
    </source>
</evidence>
<feature type="binding site" evidence="25">
    <location>
        <position position="321"/>
    </location>
    <ligand>
        <name>Mg(2+)</name>
        <dbReference type="ChEBI" id="CHEBI:18420"/>
        <label>2</label>
    </ligand>
</feature>
<dbReference type="SUPFAM" id="SSF56059">
    <property type="entry name" value="Glutathione synthetase ATP-binding domain-like"/>
    <property type="match status" value="1"/>
</dbReference>
<dbReference type="InterPro" id="IPR011761">
    <property type="entry name" value="ATP-grasp"/>
</dbReference>
<keyword evidence="14 22" id="KW-0573">Peptidoglycan synthesis</keyword>
<keyword evidence="29" id="KW-1185">Reference proteome</keyword>
<dbReference type="InterPro" id="IPR000291">
    <property type="entry name" value="D-Ala_lig_Van_CS"/>
</dbReference>
<keyword evidence="10 24" id="KW-0547">Nucleotide-binding</keyword>
<evidence type="ECO:0000256" key="16">
    <source>
        <dbReference type="ARBA" id="ARBA00023316"/>
    </source>
</evidence>
<evidence type="ECO:0000259" key="27">
    <source>
        <dbReference type="PROSITE" id="PS50975"/>
    </source>
</evidence>
<name>A0A542Z7G2_9ACTN</name>
<evidence type="ECO:0000313" key="29">
    <source>
        <dbReference type="Proteomes" id="UP000316196"/>
    </source>
</evidence>
<evidence type="ECO:0000256" key="6">
    <source>
        <dbReference type="ARBA" id="ARBA00012216"/>
    </source>
</evidence>
<dbReference type="Pfam" id="PF07478">
    <property type="entry name" value="Dala_Dala_lig_C"/>
    <property type="match status" value="1"/>
</dbReference>
<keyword evidence="15 25" id="KW-0464">Manganese</keyword>
<evidence type="ECO:0000256" key="19">
    <source>
        <dbReference type="ARBA" id="ARBA00068427"/>
    </source>
</evidence>
<evidence type="ECO:0000256" key="5">
    <source>
        <dbReference type="ARBA" id="ARBA00010871"/>
    </source>
</evidence>
<evidence type="ECO:0000256" key="8">
    <source>
        <dbReference type="ARBA" id="ARBA00022598"/>
    </source>
</evidence>
<dbReference type="Gene3D" id="3.30.1490.20">
    <property type="entry name" value="ATP-grasp fold, A domain"/>
    <property type="match status" value="1"/>
</dbReference>
<evidence type="ECO:0000256" key="7">
    <source>
        <dbReference type="ARBA" id="ARBA00022490"/>
    </source>
</evidence>
<comment type="pathway">
    <text evidence="18">Glycan biosynthesis.</text>
</comment>
<protein>
    <recommendedName>
        <fullName evidence="19 22">D-alanine--D-alanine ligase</fullName>
        <ecNumber evidence="6 22">6.3.2.4</ecNumber>
    </recommendedName>
    <alternativeName>
        <fullName evidence="21 22">D-Ala-D-Ala ligase</fullName>
    </alternativeName>
    <alternativeName>
        <fullName evidence="20 22">D-alanylalanine synthetase</fullName>
    </alternativeName>
</protein>
<dbReference type="EC" id="6.3.2.4" evidence="6 22"/>
<evidence type="ECO:0000256" key="9">
    <source>
        <dbReference type="ARBA" id="ARBA00022723"/>
    </source>
</evidence>
<evidence type="ECO:0000256" key="18">
    <source>
        <dbReference type="ARBA" id="ARBA00060592"/>
    </source>
</evidence>
<dbReference type="GO" id="GO:0009252">
    <property type="term" value="P:peptidoglycan biosynthetic process"/>
    <property type="evidence" value="ECO:0007669"/>
    <property type="project" value="UniProtKB-UniRule"/>
</dbReference>
<dbReference type="PROSITE" id="PS00843">
    <property type="entry name" value="DALA_DALA_LIGASE_1"/>
    <property type="match status" value="1"/>
</dbReference>
<dbReference type="InterPro" id="IPR011127">
    <property type="entry name" value="Dala_Dala_lig_N"/>
</dbReference>
<feature type="binding site" evidence="25">
    <location>
        <position position="323"/>
    </location>
    <ligand>
        <name>Mg(2+)</name>
        <dbReference type="ChEBI" id="CHEBI:18420"/>
        <label>2</label>
    </ligand>
</feature>
<dbReference type="GO" id="GO:0071555">
    <property type="term" value="P:cell wall organization"/>
    <property type="evidence" value="ECO:0007669"/>
    <property type="project" value="UniProtKB-KW"/>
</dbReference>
<dbReference type="InterPro" id="IPR016185">
    <property type="entry name" value="PreATP-grasp_dom_sf"/>
</dbReference>
<sequence>MALVFGGASTEHGVSCLTAASIAAAIDPDRYEVVGIGITTEGLWVHVPVDEITALGAEGDELPSVSPHHPECHLLRRADGPRLVTVDAGTIRDETPIDVAFSLLHGPFGEDGTIQGMFEMLGVRYVGSGVAASANGMDKHLMKTAFADAGLPVGPYTVITPADWENHPDEARGRVEALGFPVFVKPARGGSSVGISRVTRREELDDALIEARRHDPKIVVEAGFVGARELECAVLGSFEGPPRASAISEIVMHTNDGFYDFESKYNPAEGAMELVVPAHLSEETTEALRRLAVWAFTAMGCEGLARVDCFLTAENELFVNEINTMPGMTEFSGYPKMWQAAGMPYRELVTELIELGLRRPLGLR</sequence>
<dbReference type="GO" id="GO:0046872">
    <property type="term" value="F:metal ion binding"/>
    <property type="evidence" value="ECO:0007669"/>
    <property type="project" value="UniProtKB-KW"/>
</dbReference>
<dbReference type="PROSITE" id="PS50975">
    <property type="entry name" value="ATP_GRASP"/>
    <property type="match status" value="1"/>
</dbReference>
<dbReference type="Pfam" id="PF01820">
    <property type="entry name" value="Dala_Dala_lig_N"/>
    <property type="match status" value="1"/>
</dbReference>
<evidence type="ECO:0000256" key="4">
    <source>
        <dbReference type="ARBA" id="ARBA00004752"/>
    </source>
</evidence>
<feature type="active site" evidence="23">
    <location>
        <position position="11"/>
    </location>
</feature>
<dbReference type="SUPFAM" id="SSF52440">
    <property type="entry name" value="PreATP-grasp domain"/>
    <property type="match status" value="1"/>
</dbReference>
<dbReference type="EMBL" id="VFOR01000005">
    <property type="protein sequence ID" value="TQL56282.1"/>
    <property type="molecule type" value="Genomic_DNA"/>
</dbReference>
<comment type="cofactor">
    <cofactor evidence="1">
        <name>Mn(2+)</name>
        <dbReference type="ChEBI" id="CHEBI:29035"/>
    </cofactor>
</comment>
<keyword evidence="11 26" id="KW-0067">ATP-binding</keyword>
<comment type="catalytic activity">
    <reaction evidence="17 22">
        <text>2 D-alanine + ATP = D-alanyl-D-alanine + ADP + phosphate + H(+)</text>
        <dbReference type="Rhea" id="RHEA:11224"/>
        <dbReference type="ChEBI" id="CHEBI:15378"/>
        <dbReference type="ChEBI" id="CHEBI:30616"/>
        <dbReference type="ChEBI" id="CHEBI:43474"/>
        <dbReference type="ChEBI" id="CHEBI:57416"/>
        <dbReference type="ChEBI" id="CHEBI:57822"/>
        <dbReference type="ChEBI" id="CHEBI:456216"/>
        <dbReference type="EC" id="6.3.2.4"/>
    </reaction>
</comment>
<feature type="domain" description="ATP-grasp" evidence="27">
    <location>
        <begin position="143"/>
        <end position="354"/>
    </location>
</feature>
<evidence type="ECO:0000256" key="12">
    <source>
        <dbReference type="ARBA" id="ARBA00022842"/>
    </source>
</evidence>
<dbReference type="GO" id="GO:0008360">
    <property type="term" value="P:regulation of cell shape"/>
    <property type="evidence" value="ECO:0007669"/>
    <property type="project" value="UniProtKB-KW"/>
</dbReference>
<evidence type="ECO:0000256" key="20">
    <source>
        <dbReference type="ARBA" id="ARBA00076288"/>
    </source>
</evidence>
<feature type="binding site" evidence="24">
    <location>
        <begin position="320"/>
        <end position="321"/>
    </location>
    <ligand>
        <name>ATP</name>
        <dbReference type="ChEBI" id="CHEBI:30616"/>
    </ligand>
</feature>
<dbReference type="GO" id="GO:0005524">
    <property type="term" value="F:ATP binding"/>
    <property type="evidence" value="ECO:0007669"/>
    <property type="project" value="UniProtKB-UniRule"/>
</dbReference>
<feature type="binding site" evidence="24">
    <location>
        <begin position="221"/>
        <end position="229"/>
    </location>
    <ligand>
        <name>ATP</name>
        <dbReference type="ChEBI" id="CHEBI:30616"/>
    </ligand>
</feature>
<dbReference type="Gene3D" id="3.30.470.20">
    <property type="entry name" value="ATP-grasp fold, B domain"/>
    <property type="match status" value="1"/>
</dbReference>
<evidence type="ECO:0000256" key="3">
    <source>
        <dbReference type="ARBA" id="ARBA00004496"/>
    </source>
</evidence>
<evidence type="ECO:0000256" key="2">
    <source>
        <dbReference type="ARBA" id="ARBA00003921"/>
    </source>
</evidence>
<evidence type="ECO:0000256" key="10">
    <source>
        <dbReference type="ARBA" id="ARBA00022741"/>
    </source>
</evidence>
<dbReference type="AlphaFoldDB" id="A0A542Z7G2"/>
<evidence type="ECO:0000313" key="28">
    <source>
        <dbReference type="EMBL" id="TQL56282.1"/>
    </source>
</evidence>
<dbReference type="NCBIfam" id="TIGR01205">
    <property type="entry name" value="D_ala_D_alaTIGR"/>
    <property type="match status" value="1"/>
</dbReference>
<feature type="binding site" evidence="24">
    <location>
        <begin position="191"/>
        <end position="192"/>
    </location>
    <ligand>
        <name>ATP</name>
        <dbReference type="ChEBI" id="CHEBI:30616"/>
    </ligand>
</feature>
<proteinExistence type="inferred from homology"/>
<keyword evidence="13 22" id="KW-0133">Cell shape</keyword>
<dbReference type="GO" id="GO:0008716">
    <property type="term" value="F:D-alanine-D-alanine ligase activity"/>
    <property type="evidence" value="ECO:0007669"/>
    <property type="project" value="UniProtKB-UniRule"/>
</dbReference>
<feature type="active site" evidence="23">
    <location>
        <position position="332"/>
    </location>
</feature>
<dbReference type="PANTHER" id="PTHR23132:SF25">
    <property type="entry name" value="D-ALANINE--D-ALANINE LIGASE A"/>
    <property type="match status" value="1"/>
</dbReference>
<organism evidence="28 29">
    <name type="scientific">Propioniferax innocua</name>
    <dbReference type="NCBI Taxonomy" id="1753"/>
    <lineage>
        <taxon>Bacteria</taxon>
        <taxon>Bacillati</taxon>
        <taxon>Actinomycetota</taxon>
        <taxon>Actinomycetes</taxon>
        <taxon>Propionibacteriales</taxon>
        <taxon>Propionibacteriaceae</taxon>
        <taxon>Propioniferax</taxon>
    </lineage>
</organism>
<dbReference type="HAMAP" id="MF_00047">
    <property type="entry name" value="Dala_Dala_lig"/>
    <property type="match status" value="1"/>
</dbReference>
<feature type="active site" evidence="23">
    <location>
        <position position="191"/>
    </location>
</feature>
<evidence type="ECO:0000256" key="26">
    <source>
        <dbReference type="PROSITE-ProRule" id="PRU00409"/>
    </source>
</evidence>
<evidence type="ECO:0000256" key="24">
    <source>
        <dbReference type="PIRSR" id="PIRSR039102-2"/>
    </source>
</evidence>
<evidence type="ECO:0000256" key="1">
    <source>
        <dbReference type="ARBA" id="ARBA00001936"/>
    </source>
</evidence>
<evidence type="ECO:0000256" key="13">
    <source>
        <dbReference type="ARBA" id="ARBA00022960"/>
    </source>
</evidence>
<keyword evidence="8 22" id="KW-0436">Ligase</keyword>
<dbReference type="GO" id="GO:0005829">
    <property type="term" value="C:cytosol"/>
    <property type="evidence" value="ECO:0007669"/>
    <property type="project" value="TreeGrafter"/>
</dbReference>
<dbReference type="Gene3D" id="3.40.50.20">
    <property type="match status" value="1"/>
</dbReference>
<feature type="binding site" evidence="25">
    <location>
        <position position="321"/>
    </location>
    <ligand>
        <name>Mg(2+)</name>
        <dbReference type="ChEBI" id="CHEBI:18420"/>
        <label>1</label>
    </ligand>
</feature>
<reference evidence="28 29" key="1">
    <citation type="submission" date="2019-06" db="EMBL/GenBank/DDBJ databases">
        <title>Sequencing the genomes of 1000 actinobacteria strains.</title>
        <authorList>
            <person name="Klenk H.-P."/>
        </authorList>
    </citation>
    <scope>NUCLEOTIDE SEQUENCE [LARGE SCALE GENOMIC DNA]</scope>
    <source>
        <strain evidence="28 29">DSM 8251</strain>
    </source>
</reference>
<evidence type="ECO:0000256" key="21">
    <source>
        <dbReference type="ARBA" id="ARBA00077154"/>
    </source>
</evidence>
<accession>A0A542Z7G2</accession>
<feature type="binding site" evidence="24">
    <location>
        <position position="139"/>
    </location>
    <ligand>
        <name>ATP</name>
        <dbReference type="ChEBI" id="CHEBI:30616"/>
    </ligand>
</feature>
<dbReference type="InterPro" id="IPR005905">
    <property type="entry name" value="D_ala_D_ala"/>
</dbReference>
<evidence type="ECO:0000256" key="25">
    <source>
        <dbReference type="PIRSR" id="PIRSR039102-3"/>
    </source>
</evidence>
<keyword evidence="7 22" id="KW-0963">Cytoplasm</keyword>
<dbReference type="Proteomes" id="UP000316196">
    <property type="component" value="Unassembled WGS sequence"/>
</dbReference>
<dbReference type="NCBIfam" id="NF002528">
    <property type="entry name" value="PRK01966.1-4"/>
    <property type="match status" value="1"/>
</dbReference>
<dbReference type="InterPro" id="IPR011095">
    <property type="entry name" value="Dala_Dala_lig_C"/>
</dbReference>
<dbReference type="FunFam" id="3.30.1490.20:FF:000007">
    <property type="entry name" value="D-alanine--D-alanine ligase"/>
    <property type="match status" value="1"/>
</dbReference>
<comment type="similarity">
    <text evidence="5 22">Belongs to the D-alanine--D-alanine ligase family.</text>
</comment>
<keyword evidence="9 25" id="KW-0479">Metal-binding</keyword>
<comment type="subcellular location">
    <subcellularLocation>
        <location evidence="3 22">Cytoplasm</location>
    </subcellularLocation>
</comment>
<evidence type="ECO:0000256" key="14">
    <source>
        <dbReference type="ARBA" id="ARBA00022984"/>
    </source>
</evidence>
<dbReference type="PIRSF" id="PIRSF039102">
    <property type="entry name" value="Ddl/VanB"/>
    <property type="match status" value="1"/>
</dbReference>
<feature type="binding site" evidence="25">
    <location>
        <position position="308"/>
    </location>
    <ligand>
        <name>Mg(2+)</name>
        <dbReference type="ChEBI" id="CHEBI:18420"/>
        <label>1</label>
    </ligand>
</feature>
<keyword evidence="16 22" id="KW-0961">Cell wall biogenesis/degradation</keyword>
<feature type="binding site" evidence="24">
    <location>
        <begin position="183"/>
        <end position="185"/>
    </location>
    <ligand>
        <name>ATP</name>
        <dbReference type="ChEBI" id="CHEBI:30616"/>
    </ligand>
</feature>
<evidence type="ECO:0000256" key="11">
    <source>
        <dbReference type="ARBA" id="ARBA00022840"/>
    </source>
</evidence>
<dbReference type="PANTHER" id="PTHR23132">
    <property type="entry name" value="D-ALANINE--D-ALANINE LIGASE"/>
    <property type="match status" value="1"/>
</dbReference>
<dbReference type="InterPro" id="IPR013815">
    <property type="entry name" value="ATP_grasp_subdomain_1"/>
</dbReference>